<protein>
    <submittedName>
        <fullName evidence="1">Uncharacterized protein</fullName>
    </submittedName>
</protein>
<name>A0A7G9A4M2_9VIRU</name>
<evidence type="ECO:0000313" key="1">
    <source>
        <dbReference type="EMBL" id="QNL31695.1"/>
    </source>
</evidence>
<dbReference type="EMBL" id="MT840189">
    <property type="protein sequence ID" value="QNL31695.1"/>
    <property type="molecule type" value="Genomic_DNA"/>
</dbReference>
<organism evidence="1">
    <name type="scientific">Bacteriophage sp</name>
    <dbReference type="NCBI Taxonomy" id="38018"/>
    <lineage>
        <taxon>Viruses</taxon>
    </lineage>
</organism>
<proteinExistence type="predicted"/>
<accession>A0A7G9A4M2</accession>
<sequence length="266" mass="27706">MPINNYEDYLSQISLQNAESFQSNITGATVARLMLISRFFPTGFSVPSSSIALDNTSLYGINNNLLGTSELLLLGGQFDSPGTGTLIVADLLNISGELSGIVTTEQTINLPTAPLTRYTNGEGVFAGLIIWTVIGNTIATVSINYTNQNGISEQISPLLSFPFSAATGDRNPGRIYLIPLAPGDTGVRAVKSLTLSASTGTAGNFGVILFKPLAMMAVSSSQPIDAVSTGGFTGSLCKIFPNACLSGFLCPSASTQTISGSLLFGR</sequence>
<reference evidence="1" key="1">
    <citation type="submission" date="2020-07" db="EMBL/GenBank/DDBJ databases">
        <title>Dissolved microcystin release linked to lysis of a Microcystis spp. bloom in Lake Erie (USA) attributed to a novel cyanophage.</title>
        <authorList>
            <person name="McKindles K.M."/>
            <person name="Manes M.A."/>
            <person name="DeMarco J.R."/>
            <person name="McClure A."/>
            <person name="McKay R.M."/>
            <person name="Davis T.W."/>
            <person name="Bullerjahn G.S."/>
        </authorList>
    </citation>
    <scope>NUCLEOTIDE SEQUENCE</scope>
</reference>